<dbReference type="HAMAP" id="MF_01306_B">
    <property type="entry name" value="Ribosomal_uS4_B"/>
    <property type="match status" value="1"/>
</dbReference>
<dbReference type="Pfam" id="PF01479">
    <property type="entry name" value="S4"/>
    <property type="match status" value="1"/>
</dbReference>
<keyword evidence="5 7" id="KW-0687">Ribonucleoprotein</keyword>
<feature type="domain" description="Small ribosomal subunit protein uS4 N-terminal" evidence="10">
    <location>
        <begin position="3"/>
        <end position="91"/>
    </location>
</feature>
<dbReference type="InterPro" id="IPR002942">
    <property type="entry name" value="S4_RNA-bd"/>
</dbReference>
<name>A0A1F5NUB8_9BACT</name>
<comment type="caution">
    <text evidence="11">The sequence shown here is derived from an EMBL/GenBank/DDBJ whole genome shotgun (WGS) entry which is preliminary data.</text>
</comment>
<evidence type="ECO:0000259" key="9">
    <source>
        <dbReference type="SMART" id="SM00363"/>
    </source>
</evidence>
<dbReference type="NCBIfam" id="NF003717">
    <property type="entry name" value="PRK05327.1"/>
    <property type="match status" value="1"/>
</dbReference>
<accession>A0A1F5NUB8</accession>
<evidence type="ECO:0000313" key="11">
    <source>
        <dbReference type="EMBL" id="OGE81267.1"/>
    </source>
</evidence>
<evidence type="ECO:0000313" key="12">
    <source>
        <dbReference type="Proteomes" id="UP000177912"/>
    </source>
</evidence>
<evidence type="ECO:0000256" key="7">
    <source>
        <dbReference type="HAMAP-Rule" id="MF_01306"/>
    </source>
</evidence>
<evidence type="ECO:0000256" key="3">
    <source>
        <dbReference type="ARBA" id="ARBA00022884"/>
    </source>
</evidence>
<comment type="function">
    <text evidence="7">With S5 and S12 plays an important role in translational accuracy.</text>
</comment>
<dbReference type="GO" id="GO:0019843">
    <property type="term" value="F:rRNA binding"/>
    <property type="evidence" value="ECO:0007669"/>
    <property type="project" value="UniProtKB-UniRule"/>
</dbReference>
<dbReference type="FunFam" id="3.10.290.10:FF:000001">
    <property type="entry name" value="30S ribosomal protein S4"/>
    <property type="match status" value="1"/>
</dbReference>
<dbReference type="PANTHER" id="PTHR11831:SF4">
    <property type="entry name" value="SMALL RIBOSOMAL SUBUNIT PROTEIN US4M"/>
    <property type="match status" value="1"/>
</dbReference>
<dbReference type="InterPro" id="IPR036986">
    <property type="entry name" value="S4_RNA-bd_sf"/>
</dbReference>
<comment type="function">
    <text evidence="7">One of the primary rRNA binding proteins, it binds directly to 16S rRNA where it nucleates assembly of the body of the 30S subunit.</text>
</comment>
<dbReference type="InterPro" id="IPR018079">
    <property type="entry name" value="Ribosomal_uS4_CS"/>
</dbReference>
<dbReference type="Proteomes" id="UP000177912">
    <property type="component" value="Unassembled WGS sequence"/>
</dbReference>
<dbReference type="SMART" id="SM01390">
    <property type="entry name" value="Ribosomal_S4"/>
    <property type="match status" value="1"/>
</dbReference>
<keyword evidence="3 7" id="KW-0694">RNA-binding</keyword>
<dbReference type="GO" id="GO:0006412">
    <property type="term" value="P:translation"/>
    <property type="evidence" value="ECO:0007669"/>
    <property type="project" value="UniProtKB-UniRule"/>
</dbReference>
<evidence type="ECO:0000256" key="6">
    <source>
        <dbReference type="ARBA" id="ARBA00035254"/>
    </source>
</evidence>
<dbReference type="InterPro" id="IPR001912">
    <property type="entry name" value="Ribosomal_uS4_N"/>
</dbReference>
<evidence type="ECO:0000256" key="4">
    <source>
        <dbReference type="ARBA" id="ARBA00022980"/>
    </source>
</evidence>
<dbReference type="PANTHER" id="PTHR11831">
    <property type="entry name" value="30S 40S RIBOSOMAL PROTEIN"/>
    <property type="match status" value="1"/>
</dbReference>
<evidence type="ECO:0000259" key="10">
    <source>
        <dbReference type="SMART" id="SM01390"/>
    </source>
</evidence>
<keyword evidence="2 7" id="KW-0699">rRNA-binding</keyword>
<dbReference type="GO" id="GO:0003735">
    <property type="term" value="F:structural constituent of ribosome"/>
    <property type="evidence" value="ECO:0007669"/>
    <property type="project" value="InterPro"/>
</dbReference>
<dbReference type="STRING" id="1817822.A2826_02340"/>
<sequence length="202" mass="23036">MARLTGPKTRLARRLGIALHPKDEKILTKRNFRPGMHGQKRARVSPYGTQLLEKQKAKWTYGIFERQFRNYYEKASAAKGATGELLIQYLERRLDNVVFRLGLASTRPQARQLVSHGFLEVNGKKVNIPSYEVKIGDVVKIREIKMKSKYIVIQKALMVKAQPPEWLSLDAKDLSGKVMSLPTAEMANAAIQTRLIVELYSR</sequence>
<comment type="subunit">
    <text evidence="7">Part of the 30S ribosomal subunit. Contacts protein S5. The interaction surface between S4 and S5 is involved in control of translational fidelity.</text>
</comment>
<dbReference type="Gene3D" id="3.10.290.10">
    <property type="entry name" value="RNA-binding S4 domain"/>
    <property type="match status" value="1"/>
</dbReference>
<feature type="domain" description="RNA-binding S4" evidence="9">
    <location>
        <begin position="92"/>
        <end position="157"/>
    </location>
</feature>
<gene>
    <name evidence="7" type="primary">rpsD</name>
    <name evidence="11" type="ORF">A2826_02340</name>
</gene>
<organism evidence="11 12">
    <name type="scientific">Candidatus Doudnabacteria bacterium RIFCSPHIGHO2_01_FULL_43_23</name>
    <dbReference type="NCBI Taxonomy" id="1817822"/>
    <lineage>
        <taxon>Bacteria</taxon>
        <taxon>Candidatus Doudnaibacteriota</taxon>
    </lineage>
</organism>
<dbReference type="GO" id="GO:0015935">
    <property type="term" value="C:small ribosomal subunit"/>
    <property type="evidence" value="ECO:0007669"/>
    <property type="project" value="InterPro"/>
</dbReference>
<comment type="similarity">
    <text evidence="1 7 8">Belongs to the universal ribosomal protein uS4 family.</text>
</comment>
<evidence type="ECO:0000256" key="2">
    <source>
        <dbReference type="ARBA" id="ARBA00022730"/>
    </source>
</evidence>
<evidence type="ECO:0000256" key="1">
    <source>
        <dbReference type="ARBA" id="ARBA00007465"/>
    </source>
</evidence>
<dbReference type="SUPFAM" id="SSF55174">
    <property type="entry name" value="Alpha-L RNA-binding motif"/>
    <property type="match status" value="1"/>
</dbReference>
<reference evidence="11 12" key="1">
    <citation type="journal article" date="2016" name="Nat. Commun.">
        <title>Thousands of microbial genomes shed light on interconnected biogeochemical processes in an aquifer system.</title>
        <authorList>
            <person name="Anantharaman K."/>
            <person name="Brown C.T."/>
            <person name="Hug L.A."/>
            <person name="Sharon I."/>
            <person name="Castelle C.J."/>
            <person name="Probst A.J."/>
            <person name="Thomas B.C."/>
            <person name="Singh A."/>
            <person name="Wilkins M.J."/>
            <person name="Karaoz U."/>
            <person name="Brodie E.L."/>
            <person name="Williams K.H."/>
            <person name="Hubbard S.S."/>
            <person name="Banfield J.F."/>
        </authorList>
    </citation>
    <scope>NUCLEOTIDE SEQUENCE [LARGE SCALE GENOMIC DNA]</scope>
</reference>
<dbReference type="PROSITE" id="PS50889">
    <property type="entry name" value="S4"/>
    <property type="match status" value="1"/>
</dbReference>
<proteinExistence type="inferred from homology"/>
<dbReference type="AlphaFoldDB" id="A0A1F5NUB8"/>
<dbReference type="EMBL" id="MFEI01000009">
    <property type="protein sequence ID" value="OGE81267.1"/>
    <property type="molecule type" value="Genomic_DNA"/>
</dbReference>
<dbReference type="SMART" id="SM00363">
    <property type="entry name" value="S4"/>
    <property type="match status" value="1"/>
</dbReference>
<evidence type="ECO:0000256" key="8">
    <source>
        <dbReference type="RuleBase" id="RU003699"/>
    </source>
</evidence>
<dbReference type="GO" id="GO:0042274">
    <property type="term" value="P:ribosomal small subunit biogenesis"/>
    <property type="evidence" value="ECO:0007669"/>
    <property type="project" value="TreeGrafter"/>
</dbReference>
<dbReference type="Gene3D" id="1.10.1050.10">
    <property type="entry name" value="Ribosomal Protein S4 Delta 41, Chain A, domain 1"/>
    <property type="match status" value="1"/>
</dbReference>
<dbReference type="InterPro" id="IPR005709">
    <property type="entry name" value="Ribosomal_uS4_bac-type"/>
</dbReference>
<keyword evidence="4 7" id="KW-0689">Ribosomal protein</keyword>
<protein>
    <recommendedName>
        <fullName evidence="6 7">Small ribosomal subunit protein uS4</fullName>
    </recommendedName>
</protein>
<dbReference type="Pfam" id="PF00163">
    <property type="entry name" value="Ribosomal_S4"/>
    <property type="match status" value="1"/>
</dbReference>
<evidence type="ECO:0000256" key="5">
    <source>
        <dbReference type="ARBA" id="ARBA00023274"/>
    </source>
</evidence>
<dbReference type="CDD" id="cd00165">
    <property type="entry name" value="S4"/>
    <property type="match status" value="1"/>
</dbReference>
<dbReference type="InterPro" id="IPR022801">
    <property type="entry name" value="Ribosomal_uS4"/>
</dbReference>
<dbReference type="NCBIfam" id="TIGR01017">
    <property type="entry name" value="rpsD_bact"/>
    <property type="match status" value="1"/>
</dbReference>
<dbReference type="PROSITE" id="PS00632">
    <property type="entry name" value="RIBOSOMAL_S4"/>
    <property type="match status" value="1"/>
</dbReference>